<dbReference type="OrthoDB" id="3929105at2759"/>
<feature type="compositionally biased region" description="Acidic residues" evidence="1">
    <location>
        <begin position="203"/>
        <end position="220"/>
    </location>
</feature>
<evidence type="ECO:0000313" key="3">
    <source>
        <dbReference type="Proteomes" id="UP000268823"/>
    </source>
</evidence>
<dbReference type="AlphaFoldDB" id="A0A3M7FSP9"/>
<evidence type="ECO:0000256" key="1">
    <source>
        <dbReference type="SAM" id="MobiDB-lite"/>
    </source>
</evidence>
<dbReference type="VEuPathDB" id="FungiDB:BTJ68_15512"/>
<reference evidence="2 3" key="1">
    <citation type="journal article" date="2018" name="BMC Genomics">
        <title>Genomic evidence for intraspecific hybridization in a clonal and extremely halotolerant yeast.</title>
        <authorList>
            <person name="Gostincar C."/>
            <person name="Stajich J.E."/>
            <person name="Zupancic J."/>
            <person name="Zalar P."/>
            <person name="Gunde-Cimerman N."/>
        </authorList>
    </citation>
    <scope>NUCLEOTIDE SEQUENCE [LARGE SCALE GENOMIC DNA]</scope>
    <source>
        <strain evidence="2 3">EXF-2788</strain>
    </source>
</reference>
<dbReference type="Proteomes" id="UP000268823">
    <property type="component" value="Unassembled WGS sequence"/>
</dbReference>
<proteinExistence type="predicted"/>
<feature type="region of interest" description="Disordered" evidence="1">
    <location>
        <begin position="85"/>
        <end position="110"/>
    </location>
</feature>
<sequence length="226" mass="23987">MPTNAVVKLLLTEKTPVSIKRKMCCDAAHRHHPPTTRHICTARKGILLYEDASFSIVHATDPVAPPLVRLEPMGVTREILRNHLAASEQTGTEGAAESQEKAMTGKEQQGAERLANLASASMMLLSNLKGQEPQHAPSAAAQPGEGIAPNSTLPAKAKASETPSGAADTQGKDGVDGDLESEIGGGQDWVVLKEGEGEGWEMLEEEAEGERDDGEDEEGFVDLACK</sequence>
<feature type="region of interest" description="Disordered" evidence="1">
    <location>
        <begin position="203"/>
        <end position="226"/>
    </location>
</feature>
<name>A0A3M7FSP9_HORWE</name>
<evidence type="ECO:0000313" key="2">
    <source>
        <dbReference type="EMBL" id="RMY91404.1"/>
    </source>
</evidence>
<comment type="caution">
    <text evidence="2">The sequence shown here is derived from an EMBL/GenBank/DDBJ whole genome shotgun (WGS) entry which is preliminary data.</text>
</comment>
<gene>
    <name evidence="2" type="ORF">D0861_03098</name>
</gene>
<organism evidence="2 3">
    <name type="scientific">Hortaea werneckii</name>
    <name type="common">Black yeast</name>
    <name type="synonym">Cladosporium werneckii</name>
    <dbReference type="NCBI Taxonomy" id="91943"/>
    <lineage>
        <taxon>Eukaryota</taxon>
        <taxon>Fungi</taxon>
        <taxon>Dikarya</taxon>
        <taxon>Ascomycota</taxon>
        <taxon>Pezizomycotina</taxon>
        <taxon>Dothideomycetes</taxon>
        <taxon>Dothideomycetidae</taxon>
        <taxon>Mycosphaerellales</taxon>
        <taxon>Teratosphaeriaceae</taxon>
        <taxon>Hortaea</taxon>
    </lineage>
</organism>
<accession>A0A3M7FSP9</accession>
<feature type="region of interest" description="Disordered" evidence="1">
    <location>
        <begin position="130"/>
        <end position="191"/>
    </location>
</feature>
<dbReference type="EMBL" id="QWIR01000041">
    <property type="protein sequence ID" value="RMY91404.1"/>
    <property type="molecule type" value="Genomic_DNA"/>
</dbReference>
<protein>
    <submittedName>
        <fullName evidence="2">Uncharacterized protein</fullName>
    </submittedName>
</protein>